<evidence type="ECO:0000256" key="1">
    <source>
        <dbReference type="SAM" id="Phobius"/>
    </source>
</evidence>
<keyword evidence="1" id="KW-0812">Transmembrane</keyword>
<dbReference type="Proteomes" id="UP000318384">
    <property type="component" value="Chromosome"/>
</dbReference>
<proteinExistence type="predicted"/>
<evidence type="ECO:0000313" key="3">
    <source>
        <dbReference type="Proteomes" id="UP000318384"/>
    </source>
</evidence>
<gene>
    <name evidence="2" type="ORF">V202x_12490</name>
</gene>
<dbReference type="OrthoDB" id="244146at2"/>
<keyword evidence="1" id="KW-1133">Transmembrane helix</keyword>
<keyword evidence="3" id="KW-1185">Reference proteome</keyword>
<dbReference type="AlphaFoldDB" id="A0A517WRP1"/>
<name>A0A517WRP1_9PLAN</name>
<feature type="transmembrane region" description="Helical" evidence="1">
    <location>
        <begin position="83"/>
        <end position="106"/>
    </location>
</feature>
<dbReference type="RefSeq" id="WP_145172162.1">
    <property type="nucleotide sequence ID" value="NZ_CP037422.1"/>
</dbReference>
<dbReference type="EMBL" id="CP037422">
    <property type="protein sequence ID" value="QDU07888.1"/>
    <property type="molecule type" value="Genomic_DNA"/>
</dbReference>
<sequence length="547" mass="61467">MVWPEVSIEDFPPRRDDEPASLRQDILDELTDHFVCALNRELLKNPDEGLAQERVIKNFGDPVKIARQLWFDAMKERIMSQRIMTGISAVMAVCSIAVVGIAWILMRDSQLVNRQMLDQLAVIADRPQADSTVVKSLQSTNEAIVRELKVLADSQRPSRSANDMGMSGMMGAMGMGEGEMMAGGFGVESKPAEPSNINQQILKQLEQLNQKQKTQGKSSISEMHNISFKLVQDTKATKPAVGFKGKLTKSGKQTETFSVDAVSDAKGQLDFGKLPWGKYYLSLYSPWNEWCSLSNISMIPGRDYSQWVVCPTSEPNKITVRFEVNWPEKLKSEDWYLICDFRRMTSPRRLELNTHRIIQDHTWFFDQSDLQPSEKGVYLVDRENNIMPCPLGVNGKYEDLKPETLAVQPSIHLREGQYPLSLIYLVPKQDLTKLSELDKSKPYHVVNQLQGGIKRYNPFDSAYRMNSSFGGGLPVTRVGGGFPVTCVLIPFINAKPGPGTDFGGDVEPDGIQLQQLLTFTTSNDQPNVWKIDLPKLDFLTSSFDSSK</sequence>
<accession>A0A517WRP1</accession>
<organism evidence="2 3">
    <name type="scientific">Gimesia aquarii</name>
    <dbReference type="NCBI Taxonomy" id="2527964"/>
    <lineage>
        <taxon>Bacteria</taxon>
        <taxon>Pseudomonadati</taxon>
        <taxon>Planctomycetota</taxon>
        <taxon>Planctomycetia</taxon>
        <taxon>Planctomycetales</taxon>
        <taxon>Planctomycetaceae</taxon>
        <taxon>Gimesia</taxon>
    </lineage>
</organism>
<evidence type="ECO:0000313" key="2">
    <source>
        <dbReference type="EMBL" id="QDU07888.1"/>
    </source>
</evidence>
<protein>
    <submittedName>
        <fullName evidence="2">Uncharacterized protein</fullName>
    </submittedName>
</protein>
<dbReference type="Gene3D" id="2.60.40.10">
    <property type="entry name" value="Immunoglobulins"/>
    <property type="match status" value="1"/>
</dbReference>
<dbReference type="InterPro" id="IPR013783">
    <property type="entry name" value="Ig-like_fold"/>
</dbReference>
<reference evidence="2 3" key="1">
    <citation type="submission" date="2019-03" db="EMBL/GenBank/DDBJ databases">
        <title>Deep-cultivation of Planctomycetes and their phenomic and genomic characterization uncovers novel biology.</title>
        <authorList>
            <person name="Wiegand S."/>
            <person name="Jogler M."/>
            <person name="Boedeker C."/>
            <person name="Pinto D."/>
            <person name="Vollmers J."/>
            <person name="Rivas-Marin E."/>
            <person name="Kohn T."/>
            <person name="Peeters S.H."/>
            <person name="Heuer A."/>
            <person name="Rast P."/>
            <person name="Oberbeckmann S."/>
            <person name="Bunk B."/>
            <person name="Jeske O."/>
            <person name="Meyerdierks A."/>
            <person name="Storesund J.E."/>
            <person name="Kallscheuer N."/>
            <person name="Luecker S."/>
            <person name="Lage O.M."/>
            <person name="Pohl T."/>
            <person name="Merkel B.J."/>
            <person name="Hornburger P."/>
            <person name="Mueller R.-W."/>
            <person name="Bruemmer F."/>
            <person name="Labrenz M."/>
            <person name="Spormann A.M."/>
            <person name="Op den Camp H."/>
            <person name="Overmann J."/>
            <person name="Amann R."/>
            <person name="Jetten M.S.M."/>
            <person name="Mascher T."/>
            <person name="Medema M.H."/>
            <person name="Devos D.P."/>
            <person name="Kaster A.-K."/>
            <person name="Ovreas L."/>
            <person name="Rohde M."/>
            <person name="Galperin M.Y."/>
            <person name="Jogler C."/>
        </authorList>
    </citation>
    <scope>NUCLEOTIDE SEQUENCE [LARGE SCALE GENOMIC DNA]</scope>
    <source>
        <strain evidence="2 3">V202</strain>
    </source>
</reference>
<keyword evidence="1" id="KW-0472">Membrane</keyword>